<evidence type="ECO:0000313" key="1">
    <source>
        <dbReference type="EMBL" id="GIM47870.1"/>
    </source>
</evidence>
<name>A0AAV4LJB1_9BACL</name>
<sequence length="61" mass="7192">MHSESKRVISIYDIPEADVKRLLAVLKNDLNEYEAIDEDFEPGTEETLQKFVKELQKHMKE</sequence>
<gene>
    <name evidence="1" type="ORF">DNHGIG_34190</name>
</gene>
<keyword evidence="2" id="KW-1185">Reference proteome</keyword>
<protein>
    <submittedName>
        <fullName evidence="1">Uncharacterized protein</fullName>
    </submittedName>
</protein>
<dbReference type="EMBL" id="BOQE01000001">
    <property type="protein sequence ID" value="GIM47870.1"/>
    <property type="molecule type" value="Genomic_DNA"/>
</dbReference>
<dbReference type="RefSeq" id="WP_282200803.1">
    <property type="nucleotide sequence ID" value="NZ_BOQE01000001.1"/>
</dbReference>
<reference evidence="1" key="1">
    <citation type="journal article" date="2023" name="Int. J. Syst. Evol. Microbiol.">
        <title>Collibacillus ludicampi gen. nov., sp. nov., a new soil bacterium of the family Alicyclobacillaceae.</title>
        <authorList>
            <person name="Jojima T."/>
            <person name="Ioku Y."/>
            <person name="Fukuta Y."/>
            <person name="Shirasaka N."/>
            <person name="Matsumura Y."/>
            <person name="Mori M."/>
        </authorList>
    </citation>
    <scope>NUCLEOTIDE SEQUENCE</scope>
    <source>
        <strain evidence="1">TP075</strain>
    </source>
</reference>
<evidence type="ECO:0000313" key="2">
    <source>
        <dbReference type="Proteomes" id="UP001057291"/>
    </source>
</evidence>
<organism evidence="1 2">
    <name type="scientific">Collibacillus ludicampi</name>
    <dbReference type="NCBI Taxonomy" id="2771369"/>
    <lineage>
        <taxon>Bacteria</taxon>
        <taxon>Bacillati</taxon>
        <taxon>Bacillota</taxon>
        <taxon>Bacilli</taxon>
        <taxon>Bacillales</taxon>
        <taxon>Alicyclobacillaceae</taxon>
        <taxon>Collibacillus</taxon>
    </lineage>
</organism>
<accession>A0AAV4LJB1</accession>
<dbReference type="Proteomes" id="UP001057291">
    <property type="component" value="Unassembled WGS sequence"/>
</dbReference>
<comment type="caution">
    <text evidence="1">The sequence shown here is derived from an EMBL/GenBank/DDBJ whole genome shotgun (WGS) entry which is preliminary data.</text>
</comment>
<proteinExistence type="predicted"/>
<dbReference type="AlphaFoldDB" id="A0AAV4LJB1"/>